<keyword evidence="3" id="KW-1185">Reference proteome</keyword>
<dbReference type="PANTHER" id="PTHR34502:SF5">
    <property type="entry name" value="DUF6594 DOMAIN-CONTAINING PROTEIN"/>
    <property type="match status" value="1"/>
</dbReference>
<dbReference type="Proteomes" id="UP000054466">
    <property type="component" value="Unassembled WGS sequence"/>
</dbReference>
<dbReference type="AlphaFoldDB" id="A0A0D2CR51"/>
<sequence length="125" mass="14230">MEGYDHLSSNMAQYSEFAIFRTFKILNYRALLFKQAELAEKEARLILAIKEDRNSGDPERQRFAFSFGAMLNSTSDSDGSKVQRGLMREICRLLPEYSTWFLLTSFKPARCFLGSLLTFSGCCGA</sequence>
<evidence type="ECO:0000259" key="1">
    <source>
        <dbReference type="Pfam" id="PF20237"/>
    </source>
</evidence>
<evidence type="ECO:0000313" key="3">
    <source>
        <dbReference type="Proteomes" id="UP000054466"/>
    </source>
</evidence>
<dbReference type="RefSeq" id="XP_016253904.1">
    <property type="nucleotide sequence ID" value="XM_016386976.1"/>
</dbReference>
<protein>
    <recommendedName>
        <fullName evidence="1">DUF6594 domain-containing protein</fullName>
    </recommendedName>
</protein>
<name>A0A0D2CR51_9EURO</name>
<dbReference type="GeneID" id="27339710"/>
<reference evidence="2 3" key="1">
    <citation type="submission" date="2015-01" db="EMBL/GenBank/DDBJ databases">
        <title>The Genome Sequence of Cladophialophora immunda CBS83496.</title>
        <authorList>
            <consortium name="The Broad Institute Genomics Platform"/>
            <person name="Cuomo C."/>
            <person name="de Hoog S."/>
            <person name="Gorbushina A."/>
            <person name="Stielow B."/>
            <person name="Teixiera M."/>
            <person name="Abouelleil A."/>
            <person name="Chapman S.B."/>
            <person name="Priest M."/>
            <person name="Young S.K."/>
            <person name="Wortman J."/>
            <person name="Nusbaum C."/>
            <person name="Birren B."/>
        </authorList>
    </citation>
    <scope>NUCLEOTIDE SEQUENCE [LARGE SCALE GENOMIC DNA]</scope>
    <source>
        <strain evidence="2 3">CBS 83496</strain>
    </source>
</reference>
<feature type="domain" description="DUF6594" evidence="1">
    <location>
        <begin position="4"/>
        <end position="99"/>
    </location>
</feature>
<dbReference type="EMBL" id="KN847040">
    <property type="protein sequence ID" value="KIW33688.1"/>
    <property type="molecule type" value="Genomic_DNA"/>
</dbReference>
<dbReference type="Pfam" id="PF20237">
    <property type="entry name" value="DUF6594"/>
    <property type="match status" value="1"/>
</dbReference>
<dbReference type="HOGENOM" id="CLU_1992378_0_0_1"/>
<dbReference type="PANTHER" id="PTHR34502">
    <property type="entry name" value="DUF6594 DOMAIN-CONTAINING PROTEIN-RELATED"/>
    <property type="match status" value="1"/>
</dbReference>
<proteinExistence type="predicted"/>
<gene>
    <name evidence="2" type="ORF">PV07_00516</name>
</gene>
<dbReference type="VEuPathDB" id="FungiDB:PV07_00516"/>
<accession>A0A0D2CR51</accession>
<organism evidence="2 3">
    <name type="scientific">Cladophialophora immunda</name>
    <dbReference type="NCBI Taxonomy" id="569365"/>
    <lineage>
        <taxon>Eukaryota</taxon>
        <taxon>Fungi</taxon>
        <taxon>Dikarya</taxon>
        <taxon>Ascomycota</taxon>
        <taxon>Pezizomycotina</taxon>
        <taxon>Eurotiomycetes</taxon>
        <taxon>Chaetothyriomycetidae</taxon>
        <taxon>Chaetothyriales</taxon>
        <taxon>Herpotrichiellaceae</taxon>
        <taxon>Cladophialophora</taxon>
    </lineage>
</organism>
<evidence type="ECO:0000313" key="2">
    <source>
        <dbReference type="EMBL" id="KIW33688.1"/>
    </source>
</evidence>
<dbReference type="InterPro" id="IPR046529">
    <property type="entry name" value="DUF6594"/>
</dbReference>
<dbReference type="OrthoDB" id="3533814at2759"/>